<dbReference type="Pfam" id="PF04357">
    <property type="entry name" value="TamB"/>
    <property type="match status" value="1"/>
</dbReference>
<proteinExistence type="predicted"/>
<dbReference type="EMBL" id="CP101508">
    <property type="protein sequence ID" value="UTV27463.1"/>
    <property type="molecule type" value="Genomic_DNA"/>
</dbReference>
<protein>
    <submittedName>
        <fullName evidence="6">Translocation/assembly module TamB</fullName>
    </submittedName>
</protein>
<keyword evidence="4" id="KW-0472">Membrane</keyword>
<dbReference type="PANTHER" id="PTHR36985:SF1">
    <property type="entry name" value="TRANSLOCATION AND ASSEMBLY MODULE SUBUNIT TAMB"/>
    <property type="match status" value="1"/>
</dbReference>
<evidence type="ECO:0000259" key="5">
    <source>
        <dbReference type="Pfam" id="PF04357"/>
    </source>
</evidence>
<keyword evidence="2" id="KW-0812">Transmembrane</keyword>
<gene>
    <name evidence="6" type="ORF">NNL38_14255</name>
</gene>
<comment type="subcellular location">
    <subcellularLocation>
        <location evidence="1">Membrane</location>
        <topology evidence="1">Single-pass membrane protein</topology>
    </subcellularLocation>
</comment>
<keyword evidence="3" id="KW-1133">Transmembrane helix</keyword>
<evidence type="ECO:0000256" key="4">
    <source>
        <dbReference type="ARBA" id="ARBA00023136"/>
    </source>
</evidence>
<dbReference type="RefSeq" id="WP_255388681.1">
    <property type="nucleotide sequence ID" value="NZ_CP101508.1"/>
</dbReference>
<sequence>MIWLKRIAWGVLALLLVIVMTVAALLYTPAGVKVAVWGAQKALPALSVADSSGSLLRGFTLESVQYDESPIALSVDRLRLEIDDNCLLIPAVCLTELGISDVQFSMPELPPPGAEVPEPPAEPVTEIAMPLPIRVERVVLDDIALDILGNQVTWQHFATAAEMEGSRLVLKPTDWEHIDLTLAPTAPAESSSDAAPAADTAAEPITLPEVVLPLAIDVQRFTVKNFTLQGEAPQQVHLLDLAATAEGSEITIHKLLVDVPQAKLDATAAVTLAADYPLELDAGLDIAMAPLQNHQLQLQAGGSLGALSLDASLKGTIDALVKGSLSPLDPALPFDLEITSQHIQWPIDQDAEFEVADTAVKAAGDLNGFTFTVATAVDGAPMPAVKTALEGQGDLTQVTLKKLVVDTLGGTITGSAKASWKDQVRWQGALDFSHIQPGLEWPEAKGELSGKLRTSGGLTEQGGWFVELPELAVDGLLMEQRLTLDGQLNASDKSGQGNIELLTERLRLQHGPNGLTAKGRLSETWDMTAQVNAPDLSRSLPDAKGRIQGNIALSGKMAEPDIDLQLDANGLAWQELATLEQLSLKGRVTPMPTLKADIRLNASNGVTEGAKLKTLSLAFQGTEAKHQLVLDLDAEPVSAALQLSGKLNREVGWQGVLQQGEIGTEIGPWRLNRPTKLGFGFQNQLVSVAPHCWQQDKSALCLSEAMEAGASGRAKLAVNNFDFTLIAPFMPETVELKGALGANVEATWAPEATPYVKAQVLLPSGSVVKQDDPEAEPMKVGWDRVTLNAELKRNVLRSEWAIAIRDNGDISGRARITELTGEQQLDARVQIDRFTLGFLTPLIQGYDQFDGQVDADLLISGPVMHPAINGLLDISRVKAVGRQVPLDINQANITASFSGYSGTLRGEVLTPDGKLRLQGRGNWQDLAAWQSQLQINGRELRVNVPPMLALKVSPDLTIKAAPKLAEITGVVAIPWGRITVDQLPESAVAVSDDEILLTDDLQPIETEPAIPFTVKTNVRVKIGNNVKLSAFGLKAGLVGELNVRQQDKGPMVYGEVNLRNGTYRSFGQELLIRKGQILFTGPADQPYLAIEAIRNPDSIEDDVTAGIRVSGPADKPKADIFSDPAMPQQNALSYLLRGKDIDAESGDSGSAMTTALISMGLAKSGQLVGDVGKAFGVQDLALDTAGSGDSSQVTISGYIAPGLQVKYGVGIFDSIGEFTVRYRLMQDLYIEAVSGLDSAVDLLYQFEFN</sequence>
<evidence type="ECO:0000313" key="7">
    <source>
        <dbReference type="Proteomes" id="UP001057998"/>
    </source>
</evidence>
<evidence type="ECO:0000313" key="6">
    <source>
        <dbReference type="EMBL" id="UTV27463.1"/>
    </source>
</evidence>
<organism evidence="6 7">
    <name type="scientific">Photobacterium atrarenae</name>
    <dbReference type="NCBI Taxonomy" id="865757"/>
    <lineage>
        <taxon>Bacteria</taxon>
        <taxon>Pseudomonadati</taxon>
        <taxon>Pseudomonadota</taxon>
        <taxon>Gammaproteobacteria</taxon>
        <taxon>Vibrionales</taxon>
        <taxon>Vibrionaceae</taxon>
        <taxon>Photobacterium</taxon>
    </lineage>
</organism>
<dbReference type="Proteomes" id="UP001057998">
    <property type="component" value="Chromosome 1"/>
</dbReference>
<accession>A0ABY5GGH2</accession>
<evidence type="ECO:0000256" key="3">
    <source>
        <dbReference type="ARBA" id="ARBA00022989"/>
    </source>
</evidence>
<evidence type="ECO:0000256" key="1">
    <source>
        <dbReference type="ARBA" id="ARBA00004167"/>
    </source>
</evidence>
<dbReference type="InterPro" id="IPR007452">
    <property type="entry name" value="TamB_C"/>
</dbReference>
<keyword evidence="7" id="KW-1185">Reference proteome</keyword>
<dbReference type="PANTHER" id="PTHR36985">
    <property type="entry name" value="TRANSLOCATION AND ASSEMBLY MODULE SUBUNIT TAMB"/>
    <property type="match status" value="1"/>
</dbReference>
<reference evidence="6" key="1">
    <citation type="submission" date="2022-07" db="EMBL/GenBank/DDBJ databases">
        <title>Genome sequencing of Photobacterium atrarenae GJH2-4.</title>
        <authorList>
            <person name="Park S.-J."/>
        </authorList>
    </citation>
    <scope>NUCLEOTIDE SEQUENCE</scope>
    <source>
        <strain evidence="6">GJH2-4</strain>
    </source>
</reference>
<evidence type="ECO:0000256" key="2">
    <source>
        <dbReference type="ARBA" id="ARBA00022692"/>
    </source>
</evidence>
<name>A0ABY5GGH2_9GAMM</name>
<feature type="domain" description="Translocation and assembly module TamB C-terminal" evidence="5">
    <location>
        <begin position="912"/>
        <end position="1248"/>
    </location>
</feature>